<evidence type="ECO:0000256" key="2">
    <source>
        <dbReference type="ARBA" id="ARBA00022679"/>
    </source>
</evidence>
<comment type="subunit">
    <text evidence="5">Monomer.</text>
</comment>
<dbReference type="Gene3D" id="3.40.1780.10">
    <property type="entry name" value="QueA-like"/>
    <property type="match status" value="2"/>
</dbReference>
<dbReference type="Proteomes" id="UP000030101">
    <property type="component" value="Unassembled WGS sequence"/>
</dbReference>
<dbReference type="HAMAP" id="MF_00113">
    <property type="entry name" value="QueA"/>
    <property type="match status" value="1"/>
</dbReference>
<comment type="subcellular location">
    <subcellularLocation>
        <location evidence="5">Cytoplasm</location>
    </subcellularLocation>
</comment>
<dbReference type="InterPro" id="IPR042118">
    <property type="entry name" value="QueA_dom1"/>
</dbReference>
<dbReference type="RefSeq" id="WP_036790798.1">
    <property type="nucleotide sequence ID" value="NZ_JQZV01000013.1"/>
</dbReference>
<dbReference type="PANTHER" id="PTHR30307">
    <property type="entry name" value="S-ADENOSYLMETHIONINE:TRNA RIBOSYLTRANSFERASE-ISOMERASE"/>
    <property type="match status" value="1"/>
</dbReference>
<comment type="catalytic activity">
    <reaction evidence="5">
        <text>7-aminomethyl-7-carbaguanosine(34) in tRNA + S-adenosyl-L-methionine = epoxyqueuosine(34) in tRNA + adenine + L-methionine + 2 H(+)</text>
        <dbReference type="Rhea" id="RHEA:32155"/>
        <dbReference type="Rhea" id="RHEA-COMP:10342"/>
        <dbReference type="Rhea" id="RHEA-COMP:18582"/>
        <dbReference type="ChEBI" id="CHEBI:15378"/>
        <dbReference type="ChEBI" id="CHEBI:16708"/>
        <dbReference type="ChEBI" id="CHEBI:57844"/>
        <dbReference type="ChEBI" id="CHEBI:59789"/>
        <dbReference type="ChEBI" id="CHEBI:82833"/>
        <dbReference type="ChEBI" id="CHEBI:194443"/>
        <dbReference type="EC" id="2.4.99.17"/>
    </reaction>
</comment>
<evidence type="ECO:0000313" key="7">
    <source>
        <dbReference type="Proteomes" id="UP000030101"/>
    </source>
</evidence>
<protein>
    <recommendedName>
        <fullName evidence="5">S-adenosylmethionine:tRNA ribosyltransferase-isomerase</fullName>
        <ecNumber evidence="5">2.4.99.17</ecNumber>
    </recommendedName>
    <alternativeName>
        <fullName evidence="5">Queuosine biosynthesis protein QueA</fullName>
    </alternativeName>
</protein>
<comment type="function">
    <text evidence="5">Transfers and isomerizes the ribose moiety from AdoMet to the 7-aminomethyl group of 7-deazaguanine (preQ1-tRNA) to give epoxyqueuosine (oQ-tRNA).</text>
</comment>
<comment type="caution">
    <text evidence="6">The sequence shown here is derived from an EMBL/GenBank/DDBJ whole genome shotgun (WGS) entry which is preliminary data.</text>
</comment>
<keyword evidence="1 5" id="KW-0963">Cytoplasm</keyword>
<evidence type="ECO:0000256" key="3">
    <source>
        <dbReference type="ARBA" id="ARBA00022691"/>
    </source>
</evidence>
<accession>A0ABR4XIT2</accession>
<comment type="similarity">
    <text evidence="5">Belongs to the QueA family.</text>
</comment>
<name>A0ABR4XIT2_9PORP</name>
<dbReference type="InterPro" id="IPR036100">
    <property type="entry name" value="QueA_sf"/>
</dbReference>
<evidence type="ECO:0000256" key="5">
    <source>
        <dbReference type="HAMAP-Rule" id="MF_00113"/>
    </source>
</evidence>
<keyword evidence="2 5" id="KW-0808">Transferase</keyword>
<dbReference type="Pfam" id="PF02547">
    <property type="entry name" value="Queuosine_synth"/>
    <property type="match status" value="1"/>
</dbReference>
<organism evidence="6 7">
    <name type="scientific">Porphyromonas canoris</name>
    <dbReference type="NCBI Taxonomy" id="36875"/>
    <lineage>
        <taxon>Bacteria</taxon>
        <taxon>Pseudomonadati</taxon>
        <taxon>Bacteroidota</taxon>
        <taxon>Bacteroidia</taxon>
        <taxon>Bacteroidales</taxon>
        <taxon>Porphyromonadaceae</taxon>
        <taxon>Porphyromonas</taxon>
    </lineage>
</organism>
<evidence type="ECO:0000256" key="4">
    <source>
        <dbReference type="ARBA" id="ARBA00022785"/>
    </source>
</evidence>
<dbReference type="PANTHER" id="PTHR30307:SF0">
    <property type="entry name" value="S-ADENOSYLMETHIONINE:TRNA RIBOSYLTRANSFERASE-ISOMERASE"/>
    <property type="match status" value="1"/>
</dbReference>
<gene>
    <name evidence="5" type="primary">queA</name>
    <name evidence="6" type="ORF">HQ43_05615</name>
</gene>
<reference evidence="6 7" key="1">
    <citation type="submission" date="2014-08" db="EMBL/GenBank/DDBJ databases">
        <title>Porphyromonas canoris strain:OH2762 Genome sequencing.</title>
        <authorList>
            <person name="Wallis C."/>
            <person name="Deusch O."/>
            <person name="O'Flynn C."/>
            <person name="Davis I."/>
            <person name="Jospin G."/>
            <person name="Darling A.E."/>
            <person name="Coil D.A."/>
            <person name="Alexiev A."/>
            <person name="Horsfall A."/>
            <person name="Kirkwood N."/>
            <person name="Harris S."/>
            <person name="Eisen J.A."/>
        </authorList>
    </citation>
    <scope>NUCLEOTIDE SEQUENCE [LARGE SCALE GENOMIC DNA]</scope>
    <source>
        <strain evidence="7">COT-108 OH2762</strain>
    </source>
</reference>
<dbReference type="InterPro" id="IPR003699">
    <property type="entry name" value="QueA"/>
</dbReference>
<keyword evidence="4 5" id="KW-0671">Queuosine biosynthesis</keyword>
<proteinExistence type="inferred from homology"/>
<dbReference type="EC" id="2.4.99.17" evidence="5"/>
<keyword evidence="3 5" id="KW-0949">S-adenosyl-L-methionine</keyword>
<dbReference type="SUPFAM" id="SSF111337">
    <property type="entry name" value="QueA-like"/>
    <property type="match status" value="1"/>
</dbReference>
<evidence type="ECO:0000256" key="1">
    <source>
        <dbReference type="ARBA" id="ARBA00022490"/>
    </source>
</evidence>
<sequence>MQRQQIESIEIKSFNYDLPEERIAKYPLKERDSSKLLLFNENREIEDRSFSQLPELLPEGSLLVFNNTKVIHARLHFRKETGAQIEIFCLEPLYPESYEINLSTQQEVTWICLVGNAKKWKPGTSVSLTLKDEKGKEITVYARYTPSTTPDSRNVTFTWDAPVSFSEILELAGELPIPPYLNRKTEECDSETYQTVYAKWDGSVAAPTAGLHFTPDVLEAIRQKGIKTTPVTLHVGAGTFKPVKSELISQHEMHREMIVVQRATIDSLLAHLGGITAVGTTSTRTLESLYYIGVHLIENSSEPLFVAQFEPYQKLYSHTVQAALEAILKYMDANGLDQIEGHTEIMIAPGFEFRLIDRLITNFHQPQSTLLLLISAFIGGGDEWCKIYDHALKNDYRFLSYGDSSLLYRSRS</sequence>
<dbReference type="EMBL" id="JQZV01000013">
    <property type="protein sequence ID" value="KGN91593.1"/>
    <property type="molecule type" value="Genomic_DNA"/>
</dbReference>
<keyword evidence="7" id="KW-1185">Reference proteome</keyword>
<evidence type="ECO:0000313" key="6">
    <source>
        <dbReference type="EMBL" id="KGN91593.1"/>
    </source>
</evidence>
<comment type="pathway">
    <text evidence="5">tRNA modification; tRNA-queuosine biosynthesis.</text>
</comment>